<feature type="domain" description="ABC-type glycine betaine transport system substrate-binding" evidence="1">
    <location>
        <begin position="28"/>
        <end position="293"/>
    </location>
</feature>
<dbReference type="EMBL" id="JAUSUA010000005">
    <property type="protein sequence ID" value="MDQ0208533.1"/>
    <property type="molecule type" value="Genomic_DNA"/>
</dbReference>
<evidence type="ECO:0000313" key="3">
    <source>
        <dbReference type="Proteomes" id="UP001225034"/>
    </source>
</evidence>
<keyword evidence="3" id="KW-1185">Reference proteome</keyword>
<accession>A0ABT9YKY2</accession>
<proteinExistence type="predicted"/>
<evidence type="ECO:0000313" key="2">
    <source>
        <dbReference type="EMBL" id="MDQ0208533.1"/>
    </source>
</evidence>
<organism evidence="2 3">
    <name type="scientific">Alkalicoccobacillus murimartini</name>
    <dbReference type="NCBI Taxonomy" id="171685"/>
    <lineage>
        <taxon>Bacteria</taxon>
        <taxon>Bacillati</taxon>
        <taxon>Bacillota</taxon>
        <taxon>Bacilli</taxon>
        <taxon>Bacillales</taxon>
        <taxon>Bacillaceae</taxon>
        <taxon>Alkalicoccobacillus</taxon>
    </lineage>
</organism>
<comment type="caution">
    <text evidence="2">The sequence shown here is derived from an EMBL/GenBank/DDBJ whole genome shotgun (WGS) entry which is preliminary data.</text>
</comment>
<dbReference type="Pfam" id="PF04069">
    <property type="entry name" value="OpuAC"/>
    <property type="match status" value="1"/>
</dbReference>
<gene>
    <name evidence="2" type="ORF">J2S05_003344</name>
</gene>
<name>A0ABT9YKY2_9BACI</name>
<evidence type="ECO:0000259" key="1">
    <source>
        <dbReference type="Pfam" id="PF04069"/>
    </source>
</evidence>
<reference evidence="2 3" key="1">
    <citation type="submission" date="2023-07" db="EMBL/GenBank/DDBJ databases">
        <title>Genomic Encyclopedia of Type Strains, Phase IV (KMG-IV): sequencing the most valuable type-strain genomes for metagenomic binning, comparative biology and taxonomic classification.</title>
        <authorList>
            <person name="Goeker M."/>
        </authorList>
    </citation>
    <scope>NUCLEOTIDE SEQUENCE [LARGE SCALE GENOMIC DNA]</scope>
    <source>
        <strain evidence="2 3">DSM 19154</strain>
    </source>
</reference>
<protein>
    <submittedName>
        <fullName evidence="2">Osmoprotectant transport system substrate-binding protein</fullName>
    </submittedName>
</protein>
<dbReference type="InterPro" id="IPR007210">
    <property type="entry name" value="ABC_Gly_betaine_transp_sub-bd"/>
</dbReference>
<dbReference type="RefSeq" id="WP_306984651.1">
    <property type="nucleotide sequence ID" value="NZ_JAUSUA010000005.1"/>
</dbReference>
<dbReference type="Gene3D" id="3.40.190.120">
    <property type="entry name" value="Osmoprotection protein (prox), domain 2"/>
    <property type="match status" value="1"/>
</dbReference>
<sequence length="301" mass="33883">MKRIVGMIHIIMVLALLGGCSVFGAGGKQLTLGAKTFTEQQLLSEMTFHLLENEGYNVRQMSNLGSNVVRTALENGQVDLYWEYTGTALVSYMNEEPIADPAEAYAEVQRIDKENGIDWINLSEVNNTYTLMMREEEANELGIETLSDLAEYINDNPNTLSFGTDGEFANRPDGLPSVEETYNFEFGAAQLKQMDAGLIYEALYNEALHVGLGYETDPRIDQYDLIPLEDDQSVFPPYNVAVTINEEILSEYPDIEEITKDLADRLDIEIMRQLNYEVDIEGQSVSIVAYNWLVENGLLEE</sequence>
<dbReference type="Gene3D" id="3.40.190.10">
    <property type="entry name" value="Periplasmic binding protein-like II"/>
    <property type="match status" value="1"/>
</dbReference>
<dbReference type="PROSITE" id="PS51257">
    <property type="entry name" value="PROKAR_LIPOPROTEIN"/>
    <property type="match status" value="1"/>
</dbReference>
<dbReference type="SUPFAM" id="SSF53850">
    <property type="entry name" value="Periplasmic binding protein-like II"/>
    <property type="match status" value="1"/>
</dbReference>
<dbReference type="Proteomes" id="UP001225034">
    <property type="component" value="Unassembled WGS sequence"/>
</dbReference>